<dbReference type="EMBL" id="ODYU01006976">
    <property type="protein sequence ID" value="SOQ49307.1"/>
    <property type="molecule type" value="Genomic_DNA"/>
</dbReference>
<name>A0A2H1W8D1_SPOFR</name>
<accession>A0A2H1W8D1</accession>
<gene>
    <name evidence="1" type="ORF">SFRICE_023843</name>
</gene>
<protein>
    <submittedName>
        <fullName evidence="1">SFRICE_023843</fullName>
    </submittedName>
</protein>
<reference evidence="1" key="1">
    <citation type="submission" date="2016-07" db="EMBL/GenBank/DDBJ databases">
        <authorList>
            <person name="Bretaudeau A."/>
        </authorList>
    </citation>
    <scope>NUCLEOTIDE SEQUENCE</scope>
    <source>
        <strain evidence="1">Rice</strain>
        <tissue evidence="1">Whole body</tissue>
    </source>
</reference>
<dbReference type="AlphaFoldDB" id="A0A2H1W8D1"/>
<sequence>MTSPGLGEARERDCLLCRGCVYKHTSPHIHDTRNNNLWIRQRVAPCGNRTFSRFERGERECQTLLTKNHPVPTPAYQAFAPVHLLVPRLKHLWVIWPIEDEEPKL</sequence>
<proteinExistence type="predicted"/>
<organism evidence="1">
    <name type="scientific">Spodoptera frugiperda</name>
    <name type="common">Fall armyworm</name>
    <dbReference type="NCBI Taxonomy" id="7108"/>
    <lineage>
        <taxon>Eukaryota</taxon>
        <taxon>Metazoa</taxon>
        <taxon>Ecdysozoa</taxon>
        <taxon>Arthropoda</taxon>
        <taxon>Hexapoda</taxon>
        <taxon>Insecta</taxon>
        <taxon>Pterygota</taxon>
        <taxon>Neoptera</taxon>
        <taxon>Endopterygota</taxon>
        <taxon>Lepidoptera</taxon>
        <taxon>Glossata</taxon>
        <taxon>Ditrysia</taxon>
        <taxon>Noctuoidea</taxon>
        <taxon>Noctuidae</taxon>
        <taxon>Amphipyrinae</taxon>
        <taxon>Spodoptera</taxon>
    </lineage>
</organism>
<evidence type="ECO:0000313" key="1">
    <source>
        <dbReference type="EMBL" id="SOQ49307.1"/>
    </source>
</evidence>